<dbReference type="RefSeq" id="WP_099065091.1">
    <property type="nucleotide sequence ID" value="NZ_DPSM01000011.1"/>
</dbReference>
<reference evidence="1 2" key="1">
    <citation type="journal article" date="2018" name="Nat. Biotechnol.">
        <title>A standardized bacterial taxonomy based on genome phylogeny substantially revises the tree of life.</title>
        <authorList>
            <person name="Parks D.H."/>
            <person name="Chuvochina M."/>
            <person name="Waite D.W."/>
            <person name="Rinke C."/>
            <person name="Skarshewski A."/>
            <person name="Chaumeil P.A."/>
            <person name="Hugenholtz P."/>
        </authorList>
    </citation>
    <scope>NUCLEOTIDE SEQUENCE [LARGE SCALE GENOMIC DNA]</scope>
    <source>
        <strain evidence="1">UBA11264</strain>
    </source>
</reference>
<sequence length="72" mass="8090">MTNKLTAQIASLPDRENVVYEIYSGADQVAEISNEPDVGLRIEIFTCADGGIWNLDFNEFRLLVEQAEKNIT</sequence>
<evidence type="ECO:0000313" key="2">
    <source>
        <dbReference type="Proteomes" id="UP000262210"/>
    </source>
</evidence>
<accession>A0A9C7QSJ9</accession>
<gene>
    <name evidence="1" type="ORF">DHV72_05970</name>
</gene>
<proteinExistence type="predicted"/>
<protein>
    <submittedName>
        <fullName evidence="1">Uncharacterized protein</fullName>
    </submittedName>
</protein>
<evidence type="ECO:0000313" key="1">
    <source>
        <dbReference type="EMBL" id="HCJ99559.1"/>
    </source>
</evidence>
<dbReference type="AlphaFoldDB" id="A0A9C7QSJ9"/>
<organism evidence="1 2">
    <name type="scientific">Serratia grimesii</name>
    <dbReference type="NCBI Taxonomy" id="82995"/>
    <lineage>
        <taxon>Bacteria</taxon>
        <taxon>Pseudomonadati</taxon>
        <taxon>Pseudomonadota</taxon>
        <taxon>Gammaproteobacteria</taxon>
        <taxon>Enterobacterales</taxon>
        <taxon>Yersiniaceae</taxon>
        <taxon>Serratia</taxon>
    </lineage>
</organism>
<comment type="caution">
    <text evidence="1">The sequence shown here is derived from an EMBL/GenBank/DDBJ whole genome shotgun (WGS) entry which is preliminary data.</text>
</comment>
<name>A0A9C7QSJ9_9GAMM</name>
<dbReference type="Proteomes" id="UP000262210">
    <property type="component" value="Unassembled WGS sequence"/>
</dbReference>
<dbReference type="EMBL" id="DPSM01000011">
    <property type="protein sequence ID" value="HCJ99559.1"/>
    <property type="molecule type" value="Genomic_DNA"/>
</dbReference>